<accession>A0A016THI8</accession>
<dbReference type="AlphaFoldDB" id="A0A016THI8"/>
<comment type="caution">
    <text evidence="2">The sequence shown here is derived from an EMBL/GenBank/DDBJ whole genome shotgun (WGS) entry which is preliminary data.</text>
</comment>
<evidence type="ECO:0000313" key="2">
    <source>
        <dbReference type="EMBL" id="EYC02038.1"/>
    </source>
</evidence>
<reference evidence="3" key="1">
    <citation type="journal article" date="2015" name="Nat. Genet.">
        <title>The genome and transcriptome of the zoonotic hookworm Ancylostoma ceylanicum identify infection-specific gene families.</title>
        <authorList>
            <person name="Schwarz E.M."/>
            <person name="Hu Y."/>
            <person name="Antoshechkin I."/>
            <person name="Miller M.M."/>
            <person name="Sternberg P.W."/>
            <person name="Aroian R.V."/>
        </authorList>
    </citation>
    <scope>NUCLEOTIDE SEQUENCE</scope>
    <source>
        <strain evidence="3">HY135</strain>
    </source>
</reference>
<organism evidence="2 3">
    <name type="scientific">Ancylostoma ceylanicum</name>
    <dbReference type="NCBI Taxonomy" id="53326"/>
    <lineage>
        <taxon>Eukaryota</taxon>
        <taxon>Metazoa</taxon>
        <taxon>Ecdysozoa</taxon>
        <taxon>Nematoda</taxon>
        <taxon>Chromadorea</taxon>
        <taxon>Rhabditida</taxon>
        <taxon>Rhabditina</taxon>
        <taxon>Rhabditomorpha</taxon>
        <taxon>Strongyloidea</taxon>
        <taxon>Ancylostomatidae</taxon>
        <taxon>Ancylostomatinae</taxon>
        <taxon>Ancylostoma</taxon>
    </lineage>
</organism>
<gene>
    <name evidence="2" type="primary">Acey_s0102.g3447</name>
    <name evidence="2" type="ORF">Y032_0102g3447</name>
</gene>
<name>A0A016THI8_9BILA</name>
<sequence>METALKPWLPRVMCNAKKQQRKQNARTYPLCGGMKSGHAPPQQVREESDNVSSMFTLSQFNSGLNTPPNENNVSVRQKAGFVSVVRGRMPICLRRTHTAVVIKTL</sequence>
<proteinExistence type="predicted"/>
<protein>
    <submittedName>
        <fullName evidence="2">Uncharacterized protein</fullName>
    </submittedName>
</protein>
<feature type="region of interest" description="Disordered" evidence="1">
    <location>
        <begin position="28"/>
        <end position="51"/>
    </location>
</feature>
<evidence type="ECO:0000256" key="1">
    <source>
        <dbReference type="SAM" id="MobiDB-lite"/>
    </source>
</evidence>
<keyword evidence="3" id="KW-1185">Reference proteome</keyword>
<evidence type="ECO:0000313" key="3">
    <source>
        <dbReference type="Proteomes" id="UP000024635"/>
    </source>
</evidence>
<dbReference type="Proteomes" id="UP000024635">
    <property type="component" value="Unassembled WGS sequence"/>
</dbReference>
<dbReference type="EMBL" id="JARK01001438">
    <property type="protein sequence ID" value="EYC02038.1"/>
    <property type="molecule type" value="Genomic_DNA"/>
</dbReference>